<evidence type="ECO:0000256" key="1">
    <source>
        <dbReference type="SAM" id="MobiDB-lite"/>
    </source>
</evidence>
<dbReference type="GeneID" id="10027868"/>
<reference evidence="3" key="1">
    <citation type="journal article" date="2012" name="MBio">
        <title>Comparative genome analysis of Trichophyton rubrum and related dermatophytes reveals candidate genes involved in infection.</title>
        <authorList>
            <person name="Martinez D.A."/>
            <person name="Oliver B.G."/>
            <person name="Graeser Y."/>
            <person name="Goldberg J.M."/>
            <person name="Li W."/>
            <person name="Martinez-Rossi N.M."/>
            <person name="Monod M."/>
            <person name="Shelest E."/>
            <person name="Barton R.C."/>
            <person name="Birch E."/>
            <person name="Brakhage A.A."/>
            <person name="Chen Z."/>
            <person name="Gurr S.J."/>
            <person name="Heiman D."/>
            <person name="Heitman J."/>
            <person name="Kosti I."/>
            <person name="Rossi A."/>
            <person name="Saif S."/>
            <person name="Samalova M."/>
            <person name="Saunders C.W."/>
            <person name="Shea T."/>
            <person name="Summerbell R.C."/>
            <person name="Xu J."/>
            <person name="Young S."/>
            <person name="Zeng Q."/>
            <person name="Birren B.W."/>
            <person name="Cuomo C.A."/>
            <person name="White T.C."/>
        </authorList>
    </citation>
    <scope>NUCLEOTIDE SEQUENCE [LARGE SCALE GENOMIC DNA]</scope>
    <source>
        <strain evidence="3">ATCC MYA-4604 / CBS 118893</strain>
    </source>
</reference>
<proteinExistence type="predicted"/>
<evidence type="ECO:0000313" key="2">
    <source>
        <dbReference type="EMBL" id="EFR02184.1"/>
    </source>
</evidence>
<dbReference type="InParanoid" id="E4UV57"/>
<dbReference type="HOGENOM" id="CLU_2037500_0_0_1"/>
<accession>E4UV57</accession>
<keyword evidence="3" id="KW-1185">Reference proteome</keyword>
<dbReference type="AlphaFoldDB" id="E4UV57"/>
<dbReference type="VEuPathDB" id="FungiDB:MGYG_05187"/>
<gene>
    <name evidence="2" type="ORF">MGYG_05187</name>
</gene>
<name>E4UV57_ARTGP</name>
<sequence length="121" mass="12586">MKAPRLGPECTIVGTDVAVDTVSVAGISGELLVGVGDADVDVVDVVDFGDIIVDVVIVLEEVVLVAIVVVVLDEVVREEVEVDSSGVRALLVVDDDDFVTSSPSLSGHIPVLQGSTEQHPR</sequence>
<organism evidence="3">
    <name type="scientific">Arthroderma gypseum (strain ATCC MYA-4604 / CBS 118893)</name>
    <name type="common">Microsporum gypseum</name>
    <dbReference type="NCBI Taxonomy" id="535722"/>
    <lineage>
        <taxon>Eukaryota</taxon>
        <taxon>Fungi</taxon>
        <taxon>Dikarya</taxon>
        <taxon>Ascomycota</taxon>
        <taxon>Pezizomycotina</taxon>
        <taxon>Eurotiomycetes</taxon>
        <taxon>Eurotiomycetidae</taxon>
        <taxon>Onygenales</taxon>
        <taxon>Arthrodermataceae</taxon>
        <taxon>Nannizzia</taxon>
    </lineage>
</organism>
<dbReference type="EMBL" id="DS989825">
    <property type="protein sequence ID" value="EFR02184.1"/>
    <property type="molecule type" value="Genomic_DNA"/>
</dbReference>
<evidence type="ECO:0000313" key="3">
    <source>
        <dbReference type="Proteomes" id="UP000002669"/>
    </source>
</evidence>
<dbReference type="RefSeq" id="XP_003172595.1">
    <property type="nucleotide sequence ID" value="XM_003172547.1"/>
</dbReference>
<feature type="region of interest" description="Disordered" evidence="1">
    <location>
        <begin position="102"/>
        <end position="121"/>
    </location>
</feature>
<dbReference type="Proteomes" id="UP000002669">
    <property type="component" value="Unassembled WGS sequence"/>
</dbReference>
<protein>
    <submittedName>
        <fullName evidence="2">Uncharacterized protein</fullName>
    </submittedName>
</protein>